<evidence type="ECO:0000256" key="1">
    <source>
        <dbReference type="SAM" id="Coils"/>
    </source>
</evidence>
<protein>
    <submittedName>
        <fullName evidence="3">Uncharacterized protein</fullName>
    </submittedName>
</protein>
<organism evidence="3 4">
    <name type="scientific">Mortierella hygrophila</name>
    <dbReference type="NCBI Taxonomy" id="979708"/>
    <lineage>
        <taxon>Eukaryota</taxon>
        <taxon>Fungi</taxon>
        <taxon>Fungi incertae sedis</taxon>
        <taxon>Mucoromycota</taxon>
        <taxon>Mortierellomycotina</taxon>
        <taxon>Mortierellomycetes</taxon>
        <taxon>Mortierellales</taxon>
        <taxon>Mortierellaceae</taxon>
        <taxon>Mortierella</taxon>
    </lineage>
</organism>
<feature type="compositionally biased region" description="Low complexity" evidence="2">
    <location>
        <begin position="67"/>
        <end position="96"/>
    </location>
</feature>
<evidence type="ECO:0000256" key="2">
    <source>
        <dbReference type="SAM" id="MobiDB-lite"/>
    </source>
</evidence>
<gene>
    <name evidence="3" type="ORF">EC957_010482</name>
</gene>
<sequence>MDPESGTDLSSILDRETMLLFPELSDTLNNGNSNKRQKNGSGSGSGRGSGNGSGSSSGRGGGRGGSRRVITSNNNTSSNNNNNNGDDNDNNNNIGTHIIDHPTVISDDEAEQEEEEEEGSLDVGVDDNGLPRIVTGFWAKPDVQQFLVWLFDIDNARRYIKPGTTSGTKLADVQREVASIVNAAMAELPPPSPPAKPRVLWTARTVKEKFRYIKDQYDKCVKLMKATGNGDTESITLAEAINDITPYYHELVAIFGAQLTRNHPPLRDSANPGRATFVLDEPDLEERAPANPQNEHPLYASIKSIVSEFTSQSSATATVTGESQGSKEMKFHMELFERERAACERERRALEKEKEDLRKEKEDLRKEKEDWRERTQRERDEWNARMEKERENVRNDITRQRDVLDDLREELKQAKAAFHAEKALHQDDVIEFRNKNKDREAMVAALAKYKVLIDGRAGSMSPKNDNK</sequence>
<evidence type="ECO:0000313" key="4">
    <source>
        <dbReference type="Proteomes" id="UP000723463"/>
    </source>
</evidence>
<feature type="region of interest" description="Disordered" evidence="2">
    <location>
        <begin position="23"/>
        <end position="98"/>
    </location>
</feature>
<proteinExistence type="predicted"/>
<evidence type="ECO:0000313" key="3">
    <source>
        <dbReference type="EMBL" id="KAF9536555.1"/>
    </source>
</evidence>
<comment type="caution">
    <text evidence="3">The sequence shown here is derived from an EMBL/GenBank/DDBJ whole genome shotgun (WGS) entry which is preliminary data.</text>
</comment>
<keyword evidence="1" id="KW-0175">Coiled coil</keyword>
<feature type="coiled-coil region" evidence="1">
    <location>
        <begin position="333"/>
        <end position="424"/>
    </location>
</feature>
<reference evidence="3" key="1">
    <citation type="journal article" date="2020" name="Fungal Divers.">
        <title>Resolving the Mortierellaceae phylogeny through synthesis of multi-gene phylogenetics and phylogenomics.</title>
        <authorList>
            <person name="Vandepol N."/>
            <person name="Liber J."/>
            <person name="Desiro A."/>
            <person name="Na H."/>
            <person name="Kennedy M."/>
            <person name="Barry K."/>
            <person name="Grigoriev I.V."/>
            <person name="Miller A.N."/>
            <person name="O'Donnell K."/>
            <person name="Stajich J.E."/>
            <person name="Bonito G."/>
        </authorList>
    </citation>
    <scope>NUCLEOTIDE SEQUENCE</scope>
    <source>
        <strain evidence="3">NRRL 2591</strain>
    </source>
</reference>
<keyword evidence="4" id="KW-1185">Reference proteome</keyword>
<feature type="compositionally biased region" description="Gly residues" evidence="2">
    <location>
        <begin position="41"/>
        <end position="64"/>
    </location>
</feature>
<dbReference type="AlphaFoldDB" id="A0A9P6EW45"/>
<dbReference type="EMBL" id="JAAAXW010000653">
    <property type="protein sequence ID" value="KAF9536555.1"/>
    <property type="molecule type" value="Genomic_DNA"/>
</dbReference>
<accession>A0A9P6EW45</accession>
<name>A0A9P6EW45_9FUNG</name>
<dbReference type="Proteomes" id="UP000723463">
    <property type="component" value="Unassembled WGS sequence"/>
</dbReference>